<proteinExistence type="predicted"/>
<dbReference type="EMBL" id="JAMFTQ010000013">
    <property type="protein sequence ID" value="MCP1388311.1"/>
    <property type="molecule type" value="Genomic_DNA"/>
</dbReference>
<reference evidence="2" key="1">
    <citation type="submission" date="2022-05" db="EMBL/GenBank/DDBJ databases">
        <title>Corynebacterium sp. TA-R-1 sp. nov., isolated from human feces.</title>
        <authorList>
            <person name="Shamsuzzaman M."/>
            <person name="Dahal R.H."/>
        </authorList>
    </citation>
    <scope>NUCLEOTIDE SEQUENCE</scope>
    <source>
        <strain evidence="2">TA-R-1</strain>
    </source>
</reference>
<protein>
    <submittedName>
        <fullName evidence="2">Uncharacterized protein</fullName>
    </submittedName>
</protein>
<evidence type="ECO:0000256" key="1">
    <source>
        <dbReference type="SAM" id="Phobius"/>
    </source>
</evidence>
<feature type="transmembrane region" description="Helical" evidence="1">
    <location>
        <begin position="12"/>
        <end position="32"/>
    </location>
</feature>
<name>A0ABT1G2T7_9CORY</name>
<dbReference type="RefSeq" id="WP_253578733.1">
    <property type="nucleotide sequence ID" value="NZ_JAMFTQ010000013.1"/>
</dbReference>
<evidence type="ECO:0000313" key="3">
    <source>
        <dbReference type="Proteomes" id="UP001204000"/>
    </source>
</evidence>
<gene>
    <name evidence="2" type="ORF">M5J20_08950</name>
</gene>
<sequence>MNLPANLRLDLHIISTVLGVLGIIAAIVGVVYSSGALHDDRGSSRGASYEVIDGKVDERLGMNVKDGNNVELPSTVIGENAKYFEELARQVDESIRKQGELINRQNEILNRMEVPAQPREQVKTDSIEETLRTQDDLIKRQEELLNQLIALTP</sequence>
<dbReference type="Proteomes" id="UP001204000">
    <property type="component" value="Unassembled WGS sequence"/>
</dbReference>
<organism evidence="2 3">
    <name type="scientific">Corynebacterium stercoris</name>
    <dbReference type="NCBI Taxonomy" id="2943490"/>
    <lineage>
        <taxon>Bacteria</taxon>
        <taxon>Bacillati</taxon>
        <taxon>Actinomycetota</taxon>
        <taxon>Actinomycetes</taxon>
        <taxon>Mycobacteriales</taxon>
        <taxon>Corynebacteriaceae</taxon>
        <taxon>Corynebacterium</taxon>
    </lineage>
</organism>
<accession>A0ABT1G2T7</accession>
<evidence type="ECO:0000313" key="2">
    <source>
        <dbReference type="EMBL" id="MCP1388311.1"/>
    </source>
</evidence>
<keyword evidence="1" id="KW-1133">Transmembrane helix</keyword>
<keyword evidence="3" id="KW-1185">Reference proteome</keyword>
<keyword evidence="1" id="KW-0472">Membrane</keyword>
<comment type="caution">
    <text evidence="2">The sequence shown here is derived from an EMBL/GenBank/DDBJ whole genome shotgun (WGS) entry which is preliminary data.</text>
</comment>
<keyword evidence="1" id="KW-0812">Transmembrane</keyword>